<gene>
    <name evidence="1" type="ORF">G6R30_05335</name>
</gene>
<reference evidence="1 2" key="1">
    <citation type="submission" date="2020-02" db="EMBL/GenBank/DDBJ databases">
        <title>Fructobacillus sp. isolated from paper mulberry of Taiwan.</title>
        <authorList>
            <person name="Lin S.-T."/>
        </authorList>
    </citation>
    <scope>NUCLEOTIDE SEQUENCE [LARGE SCALE GENOMIC DNA]</scope>
    <source>
        <strain evidence="1 2">S1-1</strain>
    </source>
</reference>
<dbReference type="RefSeq" id="WP_213822240.1">
    <property type="nucleotide sequence ID" value="NZ_JAAMFL010000009.1"/>
</dbReference>
<organism evidence="1 2">
    <name type="scientific">Fructobacillus parabroussonetiae</name>
    <dbReference type="NCBI Taxonomy" id="2713174"/>
    <lineage>
        <taxon>Bacteria</taxon>
        <taxon>Bacillati</taxon>
        <taxon>Bacillota</taxon>
        <taxon>Bacilli</taxon>
        <taxon>Lactobacillales</taxon>
        <taxon>Lactobacillaceae</taxon>
        <taxon>Fructobacillus</taxon>
    </lineage>
</organism>
<dbReference type="EMBL" id="JAAMFL010000009">
    <property type="protein sequence ID" value="MBS9337885.1"/>
    <property type="molecule type" value="Genomic_DNA"/>
</dbReference>
<keyword evidence="2" id="KW-1185">Reference proteome</keyword>
<dbReference type="Proteomes" id="UP001519503">
    <property type="component" value="Unassembled WGS sequence"/>
</dbReference>
<accession>A0ABS5QXG4</accession>
<protein>
    <submittedName>
        <fullName evidence="1">Uncharacterized protein</fullName>
    </submittedName>
</protein>
<sequence>MDSPFYPITLYPKDIKTNLKEDPKGIYLLVRGAELKDFDSLYLQAKILLTKFFMNALSWGGNIVGGAYGYLIFDIDRYSGNLSTEEMKKIYGEKAAESKVLAGFADDSPMKVLTRGQLPPQPDGQLRFALNSIDANAMLSKKSEYYDHGDLGRDIAIDRNKIHDNQMVTDSIATWRAYISPFDQQGQYNTKAIASSAAEFAEVKDEKQVLPGRDLDHRELVLPAGENFFSERDRFDRVIDFFDGSVLLDGQGVHPTQAVKTVRLVKSVDPEGKRTKKEDFEIYDRPFTVYYTGEMVLTSGQRIALRPTQLVLTQRSTAPNLSLVNNRMNAFNQVVQQADFIKETVENLLPKLSDYQLVQFIHQLDGFVVKANQAVEAAKTEDELVIVSDAAIQEMIKLQEEVVTNHDLDSAIQRSASQQGQHQVDEAAYNTRLGIVDANELDQKTSKKYQQQVKDEKQAAILKLAAFANPSADDSDDSRSKRSAQSLQEYLTAVRQETQDSIRRIQNIYIPQAVRDDAVAELTNAATARKGNFAKVAFVDATSLKRQSDVVDTNVALYGRRIQNATTREEIENARMLIKWTDFMHRPLYNYPKTKKEIST</sequence>
<evidence type="ECO:0000313" key="2">
    <source>
        <dbReference type="Proteomes" id="UP001519503"/>
    </source>
</evidence>
<evidence type="ECO:0000313" key="1">
    <source>
        <dbReference type="EMBL" id="MBS9337885.1"/>
    </source>
</evidence>
<comment type="caution">
    <text evidence="1">The sequence shown here is derived from an EMBL/GenBank/DDBJ whole genome shotgun (WGS) entry which is preliminary data.</text>
</comment>
<name>A0ABS5QXG4_9LACO</name>
<proteinExistence type="predicted"/>